<dbReference type="Pfam" id="PF12937">
    <property type="entry name" value="F-box-like"/>
    <property type="match status" value="1"/>
</dbReference>
<dbReference type="InterPro" id="IPR036047">
    <property type="entry name" value="F-box-like_dom_sf"/>
</dbReference>
<dbReference type="AlphaFoldDB" id="J0CUK7"/>
<dbReference type="PROSITE" id="PS50181">
    <property type="entry name" value="FBOX"/>
    <property type="match status" value="1"/>
</dbReference>
<dbReference type="OrthoDB" id="3172239at2759"/>
<evidence type="ECO:0000313" key="3">
    <source>
        <dbReference type="Proteomes" id="UP000006514"/>
    </source>
</evidence>
<gene>
    <name evidence="2" type="ORF">AURDEDRAFT_131390</name>
</gene>
<dbReference type="SUPFAM" id="SSF81383">
    <property type="entry name" value="F-box domain"/>
    <property type="match status" value="1"/>
</dbReference>
<dbReference type="InterPro" id="IPR001810">
    <property type="entry name" value="F-box_dom"/>
</dbReference>
<dbReference type="KEGG" id="adl:AURDEDRAFT_131390"/>
<dbReference type="SMART" id="SM00256">
    <property type="entry name" value="FBOX"/>
    <property type="match status" value="1"/>
</dbReference>
<sequence>MAMTPVAALNSLLPPELLNTVFTHLAFRDRVQTSHVCKAWRRASLAHPASLWSSICCNAEQTEMLSCLLERSNGAPVDVQVVLTDTSCLDALLAISLHLYHIRTLHLRFTASQDIKLSFDSVRAVHLALAGDPASLLEVLKLEISIDYGIMGGFLAPNYTAHENLLASHAPRLREVTLFSTSLDPAVNYPALRHVERYSIGTRHLSASHLSAIFTNMPALKFLSIRTDAFDLPNTPLPPTVRLETLYIKGSEDLRHAEGLLPLLKYLNYERIPRVTTSAWSLWLNRFTTPPRSLPHTLDISRNETGRDRWTLVHPEGYTSVCLELRSGSELRSRPVPRQIFQRLETLLVMLDLLEPCSEIALLPRLARLVLREPDGGEVIRYFAAMDYPPRLHCAVLRVVEIWGTDEVLRVSADDVCNFVDACLVCDADQPPRIVLRNAELRASASGKSRKGFAYDLTVSDEIAPTP</sequence>
<organism evidence="2 3">
    <name type="scientific">Auricularia subglabra (strain TFB-10046 / SS5)</name>
    <name type="common">White-rot fungus</name>
    <name type="synonym">Auricularia delicata (strain TFB10046)</name>
    <dbReference type="NCBI Taxonomy" id="717982"/>
    <lineage>
        <taxon>Eukaryota</taxon>
        <taxon>Fungi</taxon>
        <taxon>Dikarya</taxon>
        <taxon>Basidiomycota</taxon>
        <taxon>Agaricomycotina</taxon>
        <taxon>Agaricomycetes</taxon>
        <taxon>Auriculariales</taxon>
        <taxon>Auriculariaceae</taxon>
        <taxon>Auricularia</taxon>
    </lineage>
</organism>
<reference evidence="3" key="1">
    <citation type="journal article" date="2012" name="Science">
        <title>The Paleozoic origin of enzymatic lignin decomposition reconstructed from 31 fungal genomes.</title>
        <authorList>
            <person name="Floudas D."/>
            <person name="Binder M."/>
            <person name="Riley R."/>
            <person name="Barry K."/>
            <person name="Blanchette R.A."/>
            <person name="Henrissat B."/>
            <person name="Martinez A.T."/>
            <person name="Otillar R."/>
            <person name="Spatafora J.W."/>
            <person name="Yadav J.S."/>
            <person name="Aerts A."/>
            <person name="Benoit I."/>
            <person name="Boyd A."/>
            <person name="Carlson A."/>
            <person name="Copeland A."/>
            <person name="Coutinho P.M."/>
            <person name="de Vries R.P."/>
            <person name="Ferreira P."/>
            <person name="Findley K."/>
            <person name="Foster B."/>
            <person name="Gaskell J."/>
            <person name="Glotzer D."/>
            <person name="Gorecki P."/>
            <person name="Heitman J."/>
            <person name="Hesse C."/>
            <person name="Hori C."/>
            <person name="Igarashi K."/>
            <person name="Jurgens J.A."/>
            <person name="Kallen N."/>
            <person name="Kersten P."/>
            <person name="Kohler A."/>
            <person name="Kuees U."/>
            <person name="Kumar T.K.A."/>
            <person name="Kuo A."/>
            <person name="LaButti K."/>
            <person name="Larrondo L.F."/>
            <person name="Lindquist E."/>
            <person name="Ling A."/>
            <person name="Lombard V."/>
            <person name="Lucas S."/>
            <person name="Lundell T."/>
            <person name="Martin R."/>
            <person name="McLaughlin D.J."/>
            <person name="Morgenstern I."/>
            <person name="Morin E."/>
            <person name="Murat C."/>
            <person name="Nagy L.G."/>
            <person name="Nolan M."/>
            <person name="Ohm R.A."/>
            <person name="Patyshakuliyeva A."/>
            <person name="Rokas A."/>
            <person name="Ruiz-Duenas F.J."/>
            <person name="Sabat G."/>
            <person name="Salamov A."/>
            <person name="Samejima M."/>
            <person name="Schmutz J."/>
            <person name="Slot J.C."/>
            <person name="St John F."/>
            <person name="Stenlid J."/>
            <person name="Sun H."/>
            <person name="Sun S."/>
            <person name="Syed K."/>
            <person name="Tsang A."/>
            <person name="Wiebenga A."/>
            <person name="Young D."/>
            <person name="Pisabarro A."/>
            <person name="Eastwood D.C."/>
            <person name="Martin F."/>
            <person name="Cullen D."/>
            <person name="Grigoriev I.V."/>
            <person name="Hibbett D.S."/>
        </authorList>
    </citation>
    <scope>NUCLEOTIDE SEQUENCE [LARGE SCALE GENOMIC DNA]</scope>
    <source>
        <strain evidence="3">TFB10046</strain>
    </source>
</reference>
<accession>J0CUK7</accession>
<dbReference type="InParanoid" id="J0CUK7"/>
<dbReference type="EMBL" id="JH688023">
    <property type="protein sequence ID" value="EJD34013.1"/>
    <property type="molecule type" value="Genomic_DNA"/>
</dbReference>
<proteinExistence type="predicted"/>
<name>J0CUK7_AURST</name>
<protein>
    <recommendedName>
        <fullName evidence="1">F-box domain-containing protein</fullName>
    </recommendedName>
</protein>
<dbReference type="Gene3D" id="1.20.1280.50">
    <property type="match status" value="1"/>
</dbReference>
<dbReference type="PANTHER" id="PTHR38926">
    <property type="entry name" value="F-BOX DOMAIN CONTAINING PROTEIN, EXPRESSED"/>
    <property type="match status" value="1"/>
</dbReference>
<evidence type="ECO:0000313" key="2">
    <source>
        <dbReference type="EMBL" id="EJD34013.1"/>
    </source>
</evidence>
<keyword evidence="3" id="KW-1185">Reference proteome</keyword>
<feature type="domain" description="F-box" evidence="1">
    <location>
        <begin position="7"/>
        <end position="55"/>
    </location>
</feature>
<dbReference type="Proteomes" id="UP000006514">
    <property type="component" value="Unassembled WGS sequence"/>
</dbReference>
<evidence type="ECO:0000259" key="1">
    <source>
        <dbReference type="PROSITE" id="PS50181"/>
    </source>
</evidence>
<dbReference type="PANTHER" id="PTHR38926:SF5">
    <property type="entry name" value="F-BOX AND LEUCINE-RICH REPEAT PROTEIN 6"/>
    <property type="match status" value="1"/>
</dbReference>